<evidence type="ECO:0000256" key="1">
    <source>
        <dbReference type="SAM" id="MobiDB-lite"/>
    </source>
</evidence>
<protein>
    <submittedName>
        <fullName evidence="2">Uncharacterized protein</fullName>
    </submittedName>
</protein>
<proteinExistence type="predicted"/>
<comment type="caution">
    <text evidence="2">The sequence shown here is derived from an EMBL/GenBank/DDBJ whole genome shotgun (WGS) entry which is preliminary data.</text>
</comment>
<keyword evidence="3" id="KW-1185">Reference proteome</keyword>
<sequence>MLQLGGDRMPPRNMKGALSRAHEEEHLVTPQGGSGAEGLGVDGMMAHEVEEEPAPLGSHHQVGVPSGEEAAEAVLEAAVEAAAAQDGIGEVEGMTLPDRDVAHPQDVHTHYTPVKSSGNAEMPRARSYTFQLQHCKKYGLRLKENENGSSEPELVVCRFCETFGREPQVVEGSSVEADEILKASMKRRKTSPEEFKANKFYISNVSAHMHKQHPKKWAEYDAVCRAGNEDQINQFFKVPSHVQEKALKEPSKGPRRNYTFQWQHAIRFGLRVRAHRETGEPVAVVCRFCESFGRDPIITPSSDDPSAPPKAARGKRRRADVEEFQPDKFYVSNVRMHMNKIHGKKWAEYEKLLATANDKALQDFFVDEPPQEL</sequence>
<dbReference type="AlphaFoldDB" id="A0A5J4YYN9"/>
<dbReference type="EMBL" id="VRMN01000002">
    <property type="protein sequence ID" value="KAA8496731.1"/>
    <property type="molecule type" value="Genomic_DNA"/>
</dbReference>
<dbReference type="Proteomes" id="UP000324585">
    <property type="component" value="Unassembled WGS sequence"/>
</dbReference>
<feature type="region of interest" description="Disordered" evidence="1">
    <location>
        <begin position="1"/>
        <end position="40"/>
    </location>
</feature>
<accession>A0A5J4YYN9</accession>
<organism evidence="2 3">
    <name type="scientific">Porphyridium purpureum</name>
    <name type="common">Red alga</name>
    <name type="synonym">Porphyridium cruentum</name>
    <dbReference type="NCBI Taxonomy" id="35688"/>
    <lineage>
        <taxon>Eukaryota</taxon>
        <taxon>Rhodophyta</taxon>
        <taxon>Bangiophyceae</taxon>
        <taxon>Porphyridiales</taxon>
        <taxon>Porphyridiaceae</taxon>
        <taxon>Porphyridium</taxon>
    </lineage>
</organism>
<evidence type="ECO:0000313" key="2">
    <source>
        <dbReference type="EMBL" id="KAA8496731.1"/>
    </source>
</evidence>
<gene>
    <name evidence="2" type="ORF">FVE85_0460</name>
</gene>
<reference evidence="3" key="1">
    <citation type="journal article" date="2019" name="Nat. Commun.">
        <title>Expansion of phycobilisome linker gene families in mesophilic red algae.</title>
        <authorList>
            <person name="Lee J."/>
            <person name="Kim D."/>
            <person name="Bhattacharya D."/>
            <person name="Yoon H.S."/>
        </authorList>
    </citation>
    <scope>NUCLEOTIDE SEQUENCE [LARGE SCALE GENOMIC DNA]</scope>
    <source>
        <strain evidence="3">CCMP 1328</strain>
    </source>
</reference>
<feature type="compositionally biased region" description="Low complexity" evidence="1">
    <location>
        <begin position="297"/>
        <end position="311"/>
    </location>
</feature>
<dbReference type="PANTHER" id="PTHR37067">
    <property type="entry name" value="PX DOMAIN-CONTAINING PROTEIN"/>
    <property type="match status" value="1"/>
</dbReference>
<dbReference type="OrthoDB" id="64406at2759"/>
<name>A0A5J4YYN9_PORPP</name>
<dbReference type="PANTHER" id="PTHR37067:SF3">
    <property type="entry name" value="PX DOMAIN-CONTAINING PROTEIN"/>
    <property type="match status" value="1"/>
</dbReference>
<evidence type="ECO:0000313" key="3">
    <source>
        <dbReference type="Proteomes" id="UP000324585"/>
    </source>
</evidence>
<feature type="region of interest" description="Disordered" evidence="1">
    <location>
        <begin position="297"/>
        <end position="320"/>
    </location>
</feature>